<keyword evidence="2" id="KW-1185">Reference proteome</keyword>
<dbReference type="AlphaFoldDB" id="A0A182FXL4"/>
<dbReference type="Proteomes" id="UP000069272">
    <property type="component" value="Chromosome 3R"/>
</dbReference>
<sequence>MGRLHERLVVLRIYQGEVFEIHFKSSATTLARIITKPTRTEPKHVFLWKQSSHQPDPEPAAILCPPTTVTEEARKQYLRQHGVIIRTLQLSNDTSP</sequence>
<accession>A0A182FXL4</accession>
<organism evidence="1 2">
    <name type="scientific">Anopheles albimanus</name>
    <name type="common">New world malaria mosquito</name>
    <dbReference type="NCBI Taxonomy" id="7167"/>
    <lineage>
        <taxon>Eukaryota</taxon>
        <taxon>Metazoa</taxon>
        <taxon>Ecdysozoa</taxon>
        <taxon>Arthropoda</taxon>
        <taxon>Hexapoda</taxon>
        <taxon>Insecta</taxon>
        <taxon>Pterygota</taxon>
        <taxon>Neoptera</taxon>
        <taxon>Endopterygota</taxon>
        <taxon>Diptera</taxon>
        <taxon>Nematocera</taxon>
        <taxon>Culicoidea</taxon>
        <taxon>Culicidae</taxon>
        <taxon>Anophelinae</taxon>
        <taxon>Anopheles</taxon>
    </lineage>
</organism>
<dbReference type="EnsemblMetazoa" id="AALB014383-RB">
    <property type="protein sequence ID" value="AALB014383-PB"/>
    <property type="gene ID" value="AALB014383"/>
</dbReference>
<name>A0A182FXL4_ANOAL</name>
<reference evidence="1 2" key="1">
    <citation type="journal article" date="2017" name="G3 (Bethesda)">
        <title>The Physical Genome Mapping of Anopheles albimanus Corrected Scaffold Misassemblies and Identified Interarm Rearrangements in Genus Anopheles.</title>
        <authorList>
            <person name="Artemov G.N."/>
            <person name="Peery A.N."/>
            <person name="Jiang X."/>
            <person name="Tu Z."/>
            <person name="Stegniy V.N."/>
            <person name="Sharakhova M.V."/>
            <person name="Sharakhov I.V."/>
        </authorList>
    </citation>
    <scope>NUCLEOTIDE SEQUENCE [LARGE SCALE GENOMIC DNA]</scope>
    <source>
        <strain evidence="1 2">ALBI9_A</strain>
    </source>
</reference>
<evidence type="ECO:0000313" key="2">
    <source>
        <dbReference type="Proteomes" id="UP000069272"/>
    </source>
</evidence>
<evidence type="ECO:0000313" key="1">
    <source>
        <dbReference type="EnsemblMetazoa" id="AALB014383-PB"/>
    </source>
</evidence>
<reference evidence="1" key="2">
    <citation type="submission" date="2022-08" db="UniProtKB">
        <authorList>
            <consortium name="EnsemblMetazoa"/>
        </authorList>
    </citation>
    <scope>IDENTIFICATION</scope>
    <source>
        <strain evidence="1">STECLA/ALBI9_A</strain>
    </source>
</reference>
<protein>
    <submittedName>
        <fullName evidence="1">Uncharacterized protein</fullName>
    </submittedName>
</protein>
<dbReference type="VEuPathDB" id="VectorBase:AALB014383"/>
<proteinExistence type="predicted"/>